<dbReference type="EMBL" id="BMCP01000002">
    <property type="protein sequence ID" value="GGE38968.1"/>
    <property type="molecule type" value="Genomic_DNA"/>
</dbReference>
<dbReference type="AlphaFoldDB" id="A0A8J2VUV5"/>
<gene>
    <name evidence="1" type="ORF">GCM10007276_15390</name>
</gene>
<protein>
    <submittedName>
        <fullName evidence="1">Uncharacterized protein</fullName>
    </submittedName>
</protein>
<organism evidence="1 2">
    <name type="scientific">Agaricicola taiwanensis</name>
    <dbReference type="NCBI Taxonomy" id="591372"/>
    <lineage>
        <taxon>Bacteria</taxon>
        <taxon>Pseudomonadati</taxon>
        <taxon>Pseudomonadota</taxon>
        <taxon>Alphaproteobacteria</taxon>
        <taxon>Rhodobacterales</taxon>
        <taxon>Paracoccaceae</taxon>
        <taxon>Agaricicola</taxon>
    </lineage>
</organism>
<comment type="caution">
    <text evidence="1">The sequence shown here is derived from an EMBL/GenBank/DDBJ whole genome shotgun (WGS) entry which is preliminary data.</text>
</comment>
<sequence length="81" mass="9140">MPDPSEALIVDLVKWVAEKPRPYQEVMEIWRSSCPRQTIWEDAVDQGLVACETQLSSHGPQTWVAVTPKGETFLRDGMIAN</sequence>
<dbReference type="Proteomes" id="UP000602745">
    <property type="component" value="Unassembled WGS sequence"/>
</dbReference>
<dbReference type="RefSeq" id="WP_229729272.1">
    <property type="nucleotide sequence ID" value="NZ_BMCP01000002.1"/>
</dbReference>
<proteinExistence type="predicted"/>
<reference evidence="1" key="1">
    <citation type="journal article" date="2014" name="Int. J. Syst. Evol. Microbiol.">
        <title>Complete genome sequence of Corynebacterium casei LMG S-19264T (=DSM 44701T), isolated from a smear-ripened cheese.</title>
        <authorList>
            <consortium name="US DOE Joint Genome Institute (JGI-PGF)"/>
            <person name="Walter F."/>
            <person name="Albersmeier A."/>
            <person name="Kalinowski J."/>
            <person name="Ruckert C."/>
        </authorList>
    </citation>
    <scope>NUCLEOTIDE SEQUENCE</scope>
    <source>
        <strain evidence="1">CCM 7684</strain>
    </source>
</reference>
<reference evidence="1" key="2">
    <citation type="submission" date="2020-09" db="EMBL/GenBank/DDBJ databases">
        <authorList>
            <person name="Sun Q."/>
            <person name="Sedlacek I."/>
        </authorList>
    </citation>
    <scope>NUCLEOTIDE SEQUENCE</scope>
    <source>
        <strain evidence="1">CCM 7684</strain>
    </source>
</reference>
<accession>A0A8J2VUV5</accession>
<evidence type="ECO:0000313" key="2">
    <source>
        <dbReference type="Proteomes" id="UP000602745"/>
    </source>
</evidence>
<keyword evidence="2" id="KW-1185">Reference proteome</keyword>
<name>A0A8J2VUV5_9RHOB</name>
<evidence type="ECO:0000313" key="1">
    <source>
        <dbReference type="EMBL" id="GGE38968.1"/>
    </source>
</evidence>